<evidence type="ECO:0000313" key="3">
    <source>
        <dbReference type="EMBL" id="CAD9037545.1"/>
    </source>
</evidence>
<feature type="region of interest" description="Disordered" evidence="2">
    <location>
        <begin position="554"/>
        <end position="604"/>
    </location>
</feature>
<accession>A0A7S1JAK9</accession>
<feature type="coiled-coil region" evidence="1">
    <location>
        <begin position="74"/>
        <end position="108"/>
    </location>
</feature>
<proteinExistence type="predicted"/>
<feature type="compositionally biased region" description="Low complexity" evidence="2">
    <location>
        <begin position="563"/>
        <end position="582"/>
    </location>
</feature>
<feature type="compositionally biased region" description="Basic and acidic residues" evidence="2">
    <location>
        <begin position="584"/>
        <end position="601"/>
    </location>
</feature>
<reference evidence="3" key="1">
    <citation type="submission" date="2021-01" db="EMBL/GenBank/DDBJ databases">
        <authorList>
            <person name="Corre E."/>
            <person name="Pelletier E."/>
            <person name="Niang G."/>
            <person name="Scheremetjew M."/>
            <person name="Finn R."/>
            <person name="Kale V."/>
            <person name="Holt S."/>
            <person name="Cochrane G."/>
            <person name="Meng A."/>
            <person name="Brown T."/>
            <person name="Cohen L."/>
        </authorList>
    </citation>
    <scope>NUCLEOTIDE SEQUENCE</scope>
    <source>
        <strain evidence="3">NIES-381</strain>
    </source>
</reference>
<dbReference type="AlphaFoldDB" id="A0A7S1JAK9"/>
<keyword evidence="1" id="KW-0175">Coiled coil</keyword>
<feature type="coiled-coil region" evidence="1">
    <location>
        <begin position="317"/>
        <end position="344"/>
    </location>
</feature>
<dbReference type="EMBL" id="HBGA01131413">
    <property type="protein sequence ID" value="CAD9037545.1"/>
    <property type="molecule type" value="Transcribed_RNA"/>
</dbReference>
<organism evidence="3">
    <name type="scientific">Eutreptiella gymnastica</name>
    <dbReference type="NCBI Taxonomy" id="73025"/>
    <lineage>
        <taxon>Eukaryota</taxon>
        <taxon>Discoba</taxon>
        <taxon>Euglenozoa</taxon>
        <taxon>Euglenida</taxon>
        <taxon>Spirocuta</taxon>
        <taxon>Euglenophyceae</taxon>
        <taxon>Eutreptiales</taxon>
        <taxon>Eutreptiaceae</taxon>
        <taxon>Eutreptiella</taxon>
    </lineage>
</organism>
<name>A0A7S1JAK9_9EUGL</name>
<evidence type="ECO:0000256" key="1">
    <source>
        <dbReference type="SAM" id="Coils"/>
    </source>
</evidence>
<sequence>MAECRIIQNPRTSKMKATHHMSEIRVKKLIQAQKDVMRHEVARRHKVLESEKSCRLQIVLKGRSSNVQVTESLRSQEAEERHRMKQAKIKLEKEEAKHRKEIEELLRTMWKGIPEIKTRTLALIQLIEDEGVARQKWEDREQDQWRGFGSLRRTEQRVVETRMRRKTDELEMKRLNAMKEAKIRQMEQEKKQQRAVHKWHSDFVHLMDDEQAARRSEEGEETVQRGIVRRRMQERHETIFKEAKIIMEKEEAKFRREIKESFKKVGREILENMLQRMAFTQVMQDEAVERNYWQQKEPYERRSFEVQRRTDQRVIETSRLRRKRDEVERQRLHAKKEMDIQEAEQEQKQRAMKQCHYALMQLMYDEEATRYFEEDEENVQRGALERHMQAEYNIADSRTRRVQVAQAMDHLVGERNLQMKAVEQKKERDRLLVARRREQREEKERQLCQLIEQLKQENSKDHLQQTEHQAVLERRRSMLEPQSDLKALTTKMMEEVTMQRSCTEVYEQKQRGFLAAIKRHELSLLSMETQNNFQRGNTEDVASLFSSSVLPFDRQTKGSSELSTDAISTPSISSIASSDSPSQAHREVPSLQSEAEKKHSQSDPIASQLGLRLMHFVDMESMIVQQQDMEALTVLQQREATERSKIISAEHRWWQWQEDDRQAVERQLLKRKFIEQVQRVKCESL</sequence>
<gene>
    <name evidence="3" type="ORF">EGYM00392_LOCUS48704</name>
</gene>
<evidence type="ECO:0000256" key="2">
    <source>
        <dbReference type="SAM" id="MobiDB-lite"/>
    </source>
</evidence>
<protein>
    <submittedName>
        <fullName evidence="3">Uncharacterized protein</fullName>
    </submittedName>
</protein>